<dbReference type="AlphaFoldDB" id="A0A2M7ANC6"/>
<dbReference type="Proteomes" id="UP000229916">
    <property type="component" value="Unassembled WGS sequence"/>
</dbReference>
<evidence type="ECO:0000313" key="1">
    <source>
        <dbReference type="EMBL" id="PIU68770.1"/>
    </source>
</evidence>
<name>A0A2M7ANC6_UNCKA</name>
<reference evidence="2" key="1">
    <citation type="submission" date="2017-09" db="EMBL/GenBank/DDBJ databases">
        <title>Depth-based differentiation of microbial function through sediment-hosted aquifers and enrichment of novel symbionts in the deep terrestrial subsurface.</title>
        <authorList>
            <person name="Probst A.J."/>
            <person name="Ladd B."/>
            <person name="Jarett J.K."/>
            <person name="Geller-Mcgrath D.E."/>
            <person name="Sieber C.M.K."/>
            <person name="Emerson J.B."/>
            <person name="Anantharaman K."/>
            <person name="Thomas B.C."/>
            <person name="Malmstrom R."/>
            <person name="Stieglmeier M."/>
            <person name="Klingl A."/>
            <person name="Woyke T."/>
            <person name="Ryan C.M."/>
            <person name="Banfield J.F."/>
        </authorList>
    </citation>
    <scope>NUCLEOTIDE SEQUENCE [LARGE SCALE GENOMIC DNA]</scope>
</reference>
<organism evidence="1 2">
    <name type="scientific">candidate division WWE3 bacterium CG06_land_8_20_14_3_00_42_16</name>
    <dbReference type="NCBI Taxonomy" id="1975083"/>
    <lineage>
        <taxon>Bacteria</taxon>
        <taxon>Katanobacteria</taxon>
    </lineage>
</organism>
<proteinExistence type="predicted"/>
<accession>A0A2M7ANC6</accession>
<gene>
    <name evidence="1" type="ORF">COS81_02735</name>
</gene>
<comment type="caution">
    <text evidence="1">The sequence shown here is derived from an EMBL/GenBank/DDBJ whole genome shotgun (WGS) entry which is preliminary data.</text>
</comment>
<evidence type="ECO:0008006" key="3">
    <source>
        <dbReference type="Google" id="ProtNLM"/>
    </source>
</evidence>
<sequence length="89" mass="10482">MYNVEIREEYNMIRTQINLKEDQYKILLLESKRQKRSLSELVREMIETCFIKQKKGNAGVLLKMADKAGISGEPNLSLNYKELLFKKDI</sequence>
<protein>
    <recommendedName>
        <fullName evidence="3">Ribbon-helix-helix protein CopG domain-containing protein</fullName>
    </recommendedName>
</protein>
<evidence type="ECO:0000313" key="2">
    <source>
        <dbReference type="Proteomes" id="UP000229916"/>
    </source>
</evidence>
<dbReference type="EMBL" id="PEWD01000056">
    <property type="protein sequence ID" value="PIU68770.1"/>
    <property type="molecule type" value="Genomic_DNA"/>
</dbReference>